<reference evidence="4" key="1">
    <citation type="submission" date="2011-09" db="EMBL/GenBank/DDBJ databases">
        <title>Complete sequence of Halovivax ruber XH-70.</title>
        <authorList>
            <consortium name="US DOE Joint Genome Institute"/>
            <person name="Lucas S."/>
            <person name="Han J."/>
            <person name="Lapidus A."/>
            <person name="Cheng J.-F."/>
            <person name="Goodwin L."/>
            <person name="Pitluck S."/>
            <person name="Peters L."/>
            <person name="Mikhailova N."/>
            <person name="Davenport K."/>
            <person name="Detter J.C."/>
            <person name="Han C."/>
            <person name="Tapia R."/>
            <person name="Land M."/>
            <person name="Hauser L."/>
            <person name="Kyrpides N."/>
            <person name="Ivanova N."/>
            <person name="Pagani I."/>
            <person name="Sproer C."/>
            <person name="Anderson I."/>
            <person name="Woyke T."/>
        </authorList>
    </citation>
    <scope>NUCLEOTIDE SEQUENCE</scope>
    <source>
        <strain evidence="4">XH-70</strain>
    </source>
</reference>
<evidence type="ECO:0000313" key="4">
    <source>
        <dbReference type="EMBL" id="AGB17103.1"/>
    </source>
</evidence>
<dbReference type="AlphaFoldDB" id="L0IE35"/>
<dbReference type="HOGENOM" id="CLU_010194_1_1_2"/>
<dbReference type="PRINTS" id="PR00080">
    <property type="entry name" value="SDRFAMILY"/>
</dbReference>
<dbReference type="InterPro" id="IPR036291">
    <property type="entry name" value="NAD(P)-bd_dom_sf"/>
</dbReference>
<feature type="region of interest" description="Disordered" evidence="2">
    <location>
        <begin position="1"/>
        <end position="36"/>
    </location>
</feature>
<dbReference type="PRINTS" id="PR00081">
    <property type="entry name" value="GDHRDH"/>
</dbReference>
<dbReference type="Gene3D" id="3.40.50.720">
    <property type="entry name" value="NAD(P)-binding Rossmann-like Domain"/>
    <property type="match status" value="1"/>
</dbReference>
<evidence type="ECO:0000259" key="3">
    <source>
        <dbReference type="SMART" id="SM00822"/>
    </source>
</evidence>
<dbReference type="GO" id="GO:0016616">
    <property type="term" value="F:oxidoreductase activity, acting on the CH-OH group of donors, NAD or NADP as acceptor"/>
    <property type="evidence" value="ECO:0007669"/>
    <property type="project" value="TreeGrafter"/>
</dbReference>
<gene>
    <name evidence="4" type="ordered locus">Halru_2522</name>
</gene>
<dbReference type="Pfam" id="PF13561">
    <property type="entry name" value="adh_short_C2"/>
    <property type="match status" value="1"/>
</dbReference>
<evidence type="ECO:0000256" key="1">
    <source>
        <dbReference type="ARBA" id="ARBA00006484"/>
    </source>
</evidence>
<dbReference type="KEGG" id="hru:Halru_2522"/>
<dbReference type="EMBL" id="CP003050">
    <property type="protein sequence ID" value="AGB17103.1"/>
    <property type="molecule type" value="Genomic_DNA"/>
</dbReference>
<dbReference type="PANTHER" id="PTHR42760:SF40">
    <property type="entry name" value="3-OXOACYL-[ACYL-CARRIER-PROTEIN] REDUCTASE, CHLOROPLASTIC"/>
    <property type="match status" value="1"/>
</dbReference>
<comment type="similarity">
    <text evidence="1">Belongs to the short-chain dehydrogenases/reductases (SDR) family.</text>
</comment>
<feature type="domain" description="Ketoreductase" evidence="3">
    <location>
        <begin position="42"/>
        <end position="217"/>
    </location>
</feature>
<accession>L0IE35</accession>
<dbReference type="InterPro" id="IPR020904">
    <property type="entry name" value="Sc_DH/Rdtase_CS"/>
</dbReference>
<dbReference type="GO" id="GO:0030497">
    <property type="term" value="P:fatty acid elongation"/>
    <property type="evidence" value="ECO:0007669"/>
    <property type="project" value="TreeGrafter"/>
</dbReference>
<evidence type="ECO:0000313" key="5">
    <source>
        <dbReference type="Proteomes" id="UP000010846"/>
    </source>
</evidence>
<dbReference type="PROSITE" id="PS00061">
    <property type="entry name" value="ADH_SHORT"/>
    <property type="match status" value="1"/>
</dbReference>
<dbReference type="eggNOG" id="arCOG01259">
    <property type="taxonomic scope" value="Archaea"/>
</dbReference>
<dbReference type="SUPFAM" id="SSF51735">
    <property type="entry name" value="NAD(P)-binding Rossmann-fold domains"/>
    <property type="match status" value="1"/>
</dbReference>
<dbReference type="SMART" id="SM00822">
    <property type="entry name" value="PKS_KR"/>
    <property type="match status" value="1"/>
</dbReference>
<protein>
    <recommendedName>
        <fullName evidence="3">Ketoreductase domain-containing protein</fullName>
    </recommendedName>
</protein>
<sequence>MGAKCEEPAMNEEDGTNGTEATGEEGATDGDGRCVGPELSGQVAVVTGGTRGIGRAIAESLAAAGADVVPVSRTDADVADAVAAVRERGADSLACPTDVTDDAAVKTLVDRAVADLGGIDILVNNAGINPVSAMGRPETLDPDEFRRVAEVNLQGAVTCTSAAGDALLEGGGAVVNVASTAGVVGIKRQHGYVASKHGLVGFTKSAALDWAPEVRVNAVAPGYVDTDLTAPVQEYDELYDRLTDRTPAGRFGEPAEVADAVCFLASDMASFVTGESLVVDGGFTVQ</sequence>
<keyword evidence="5" id="KW-1185">Reference proteome</keyword>
<dbReference type="PANTHER" id="PTHR42760">
    <property type="entry name" value="SHORT-CHAIN DEHYDROGENASES/REDUCTASES FAMILY MEMBER"/>
    <property type="match status" value="1"/>
</dbReference>
<dbReference type="FunFam" id="3.40.50.720:FF:000084">
    <property type="entry name" value="Short-chain dehydrogenase reductase"/>
    <property type="match status" value="1"/>
</dbReference>
<dbReference type="STRING" id="797302.Halru_2522"/>
<proteinExistence type="inferred from homology"/>
<organism evidence="4 5">
    <name type="scientific">Halovivax ruber (strain DSM 18193 / JCM 13892 / XH-70)</name>
    <dbReference type="NCBI Taxonomy" id="797302"/>
    <lineage>
        <taxon>Archaea</taxon>
        <taxon>Methanobacteriati</taxon>
        <taxon>Methanobacteriota</taxon>
        <taxon>Stenosarchaea group</taxon>
        <taxon>Halobacteria</taxon>
        <taxon>Halobacteriales</taxon>
        <taxon>Natrialbaceae</taxon>
        <taxon>Halovivax</taxon>
    </lineage>
</organism>
<evidence type="ECO:0000256" key="2">
    <source>
        <dbReference type="SAM" id="MobiDB-lite"/>
    </source>
</evidence>
<dbReference type="Proteomes" id="UP000010846">
    <property type="component" value="Chromosome"/>
</dbReference>
<dbReference type="InterPro" id="IPR057326">
    <property type="entry name" value="KR_dom"/>
</dbReference>
<name>L0IE35_HALRX</name>
<dbReference type="InterPro" id="IPR002347">
    <property type="entry name" value="SDR_fam"/>
</dbReference>
<dbReference type="NCBIfam" id="NF005559">
    <property type="entry name" value="PRK07231.1"/>
    <property type="match status" value="1"/>
</dbReference>